<dbReference type="STRING" id="1086013.SAMN05421774_11348"/>
<proteinExistence type="predicted"/>
<evidence type="ECO:0000256" key="4">
    <source>
        <dbReference type="PROSITE-ProRule" id="PRU00433"/>
    </source>
</evidence>
<evidence type="ECO:0000256" key="3">
    <source>
        <dbReference type="ARBA" id="ARBA00023004"/>
    </source>
</evidence>
<dbReference type="GO" id="GO:0046872">
    <property type="term" value="F:metal ion binding"/>
    <property type="evidence" value="ECO:0007669"/>
    <property type="project" value="UniProtKB-KW"/>
</dbReference>
<gene>
    <name evidence="6" type="ORF">SAMN05421774_11348</name>
</gene>
<dbReference type="GO" id="GO:0020037">
    <property type="term" value="F:heme binding"/>
    <property type="evidence" value="ECO:0007669"/>
    <property type="project" value="InterPro"/>
</dbReference>
<sequence length="151" mass="16114">MNPTSLGLVIAIAIAVAGVWTLSRERAPPPTTVAGLPDLPADLVPPPMVEVVLPASFTPTEVMGERAFTTFCAACHGSNAAGREGIAPPLVHRIYHPAHHSDEAFHIAARHGVRAHHWRFGNMPPIEGVTRAEVTTIIAFVRALQRANGIE</sequence>
<keyword evidence="1 4" id="KW-0349">Heme</keyword>
<keyword evidence="7" id="KW-1185">Reference proteome</keyword>
<organism evidence="6 7">
    <name type="scientific">Gemmobacter megaterium</name>
    <dbReference type="NCBI Taxonomy" id="1086013"/>
    <lineage>
        <taxon>Bacteria</taxon>
        <taxon>Pseudomonadati</taxon>
        <taxon>Pseudomonadota</taxon>
        <taxon>Alphaproteobacteria</taxon>
        <taxon>Rhodobacterales</taxon>
        <taxon>Paracoccaceae</taxon>
        <taxon>Gemmobacter</taxon>
    </lineage>
</organism>
<dbReference type="AlphaFoldDB" id="A0A1N7QK19"/>
<dbReference type="OrthoDB" id="7854060at2"/>
<evidence type="ECO:0000259" key="5">
    <source>
        <dbReference type="PROSITE" id="PS51007"/>
    </source>
</evidence>
<reference evidence="6 7" key="1">
    <citation type="submission" date="2017-01" db="EMBL/GenBank/DDBJ databases">
        <authorList>
            <person name="Mah S.A."/>
            <person name="Swanson W.J."/>
            <person name="Moy G.W."/>
            <person name="Vacquier V.D."/>
        </authorList>
    </citation>
    <scope>NUCLEOTIDE SEQUENCE [LARGE SCALE GENOMIC DNA]</scope>
    <source>
        <strain evidence="6 7">DSM 26375</strain>
    </source>
</reference>
<dbReference type="GO" id="GO:0009055">
    <property type="term" value="F:electron transfer activity"/>
    <property type="evidence" value="ECO:0007669"/>
    <property type="project" value="InterPro"/>
</dbReference>
<dbReference type="PROSITE" id="PS51007">
    <property type="entry name" value="CYTC"/>
    <property type="match status" value="1"/>
</dbReference>
<dbReference type="Pfam" id="PF00034">
    <property type="entry name" value="Cytochrom_C"/>
    <property type="match status" value="1"/>
</dbReference>
<dbReference type="InterPro" id="IPR036909">
    <property type="entry name" value="Cyt_c-like_dom_sf"/>
</dbReference>
<keyword evidence="2 4" id="KW-0479">Metal-binding</keyword>
<dbReference type="EMBL" id="FTOT01000013">
    <property type="protein sequence ID" value="SIT23146.1"/>
    <property type="molecule type" value="Genomic_DNA"/>
</dbReference>
<dbReference type="InterPro" id="IPR009056">
    <property type="entry name" value="Cyt_c-like_dom"/>
</dbReference>
<evidence type="ECO:0000313" key="7">
    <source>
        <dbReference type="Proteomes" id="UP000186141"/>
    </source>
</evidence>
<evidence type="ECO:0000256" key="2">
    <source>
        <dbReference type="ARBA" id="ARBA00022723"/>
    </source>
</evidence>
<protein>
    <submittedName>
        <fullName evidence="6">Cytochrome C oxidase, cbb3-type, subunit III</fullName>
    </submittedName>
</protein>
<feature type="domain" description="Cytochrome c" evidence="5">
    <location>
        <begin position="59"/>
        <end position="145"/>
    </location>
</feature>
<evidence type="ECO:0000313" key="6">
    <source>
        <dbReference type="EMBL" id="SIT23146.1"/>
    </source>
</evidence>
<name>A0A1N7QK19_9RHOB</name>
<accession>A0A1N7QK19</accession>
<dbReference type="Proteomes" id="UP000186141">
    <property type="component" value="Unassembled WGS sequence"/>
</dbReference>
<dbReference type="Gene3D" id="1.10.760.10">
    <property type="entry name" value="Cytochrome c-like domain"/>
    <property type="match status" value="1"/>
</dbReference>
<dbReference type="SUPFAM" id="SSF46626">
    <property type="entry name" value="Cytochrome c"/>
    <property type="match status" value="1"/>
</dbReference>
<dbReference type="RefSeq" id="WP_076534171.1">
    <property type="nucleotide sequence ID" value="NZ_BMEH01000013.1"/>
</dbReference>
<keyword evidence="3 4" id="KW-0408">Iron</keyword>
<evidence type="ECO:0000256" key="1">
    <source>
        <dbReference type="ARBA" id="ARBA00022617"/>
    </source>
</evidence>